<dbReference type="AlphaFoldDB" id="A0A2U3LDP9"/>
<dbReference type="Proteomes" id="UP000238916">
    <property type="component" value="Unassembled WGS sequence"/>
</dbReference>
<accession>A0A2U3LDP9</accession>
<sequence length="54" mass="6126">MFPRATSTLKLSKPNPYEYVLALLAGHIKGIKTSSLSIDKLFKIMYNYTILFST</sequence>
<name>A0A2U3LDP9_9FIRM</name>
<protein>
    <submittedName>
        <fullName evidence="1">Uncharacterized protein</fullName>
    </submittedName>
</protein>
<proteinExistence type="predicted"/>
<gene>
    <name evidence="1" type="ORF">SBF1_4670002</name>
</gene>
<evidence type="ECO:0000313" key="2">
    <source>
        <dbReference type="Proteomes" id="UP000238916"/>
    </source>
</evidence>
<reference evidence="2" key="1">
    <citation type="submission" date="2018-02" db="EMBL/GenBank/DDBJ databases">
        <authorList>
            <person name="Hausmann B."/>
        </authorList>
    </citation>
    <scope>NUCLEOTIDE SEQUENCE [LARGE SCALE GENOMIC DNA]</scope>
    <source>
        <strain evidence="2">Peat soil MAG SbF1</strain>
    </source>
</reference>
<dbReference type="EMBL" id="OMOF01000409">
    <property type="protein sequence ID" value="SPF49960.1"/>
    <property type="molecule type" value="Genomic_DNA"/>
</dbReference>
<evidence type="ECO:0000313" key="1">
    <source>
        <dbReference type="EMBL" id="SPF49960.1"/>
    </source>
</evidence>
<organism evidence="1 2">
    <name type="scientific">Candidatus Desulfosporosinus infrequens</name>
    <dbReference type="NCBI Taxonomy" id="2043169"/>
    <lineage>
        <taxon>Bacteria</taxon>
        <taxon>Bacillati</taxon>
        <taxon>Bacillota</taxon>
        <taxon>Clostridia</taxon>
        <taxon>Eubacteriales</taxon>
        <taxon>Desulfitobacteriaceae</taxon>
        <taxon>Desulfosporosinus</taxon>
    </lineage>
</organism>